<feature type="domain" description="NIPSNAP" evidence="1">
    <location>
        <begin position="5"/>
        <end position="104"/>
    </location>
</feature>
<reference evidence="2 3" key="1">
    <citation type="submission" date="2019-07" db="EMBL/GenBank/DDBJ databases">
        <authorList>
            <person name="Zhao L.H."/>
        </authorList>
    </citation>
    <scope>NUCLEOTIDE SEQUENCE [LARGE SCALE GENOMIC DNA]</scope>
    <source>
        <strain evidence="2 3">Co35</strain>
    </source>
</reference>
<dbReference type="Pfam" id="PF07978">
    <property type="entry name" value="NIPSNAP"/>
    <property type="match status" value="1"/>
</dbReference>
<proteinExistence type="predicted"/>
<dbReference type="AlphaFoldDB" id="A0A554RMB5"/>
<dbReference type="EMBL" id="VLNT01000024">
    <property type="protein sequence ID" value="TSD55277.1"/>
    <property type="molecule type" value="Genomic_DNA"/>
</dbReference>
<gene>
    <name evidence="2" type="ORF">FNM00_17085</name>
</gene>
<keyword evidence="3" id="KW-1185">Reference proteome</keyword>
<name>A0A554RMB5_9ACTN</name>
<dbReference type="SUPFAM" id="SSF54909">
    <property type="entry name" value="Dimeric alpha+beta barrel"/>
    <property type="match status" value="1"/>
</dbReference>
<sequence length="116" mass="13531">MHMIYELREYISQPGAEKKVHDRFAGVTLTLFERHGLEVAGFWVDEADPQRILYLLAFENAEAQECAWSRFQNDPEWKSAKSVSEADGPIVAEMISRTLRPVDYWPVTTDRERTER</sequence>
<evidence type="ECO:0000313" key="2">
    <source>
        <dbReference type="EMBL" id="TSD55277.1"/>
    </source>
</evidence>
<dbReference type="InterPro" id="IPR011008">
    <property type="entry name" value="Dimeric_a/b-barrel"/>
</dbReference>
<comment type="caution">
    <text evidence="2">The sequence shown here is derived from an EMBL/GenBank/DDBJ whole genome shotgun (WGS) entry which is preliminary data.</text>
</comment>
<evidence type="ECO:0000313" key="3">
    <source>
        <dbReference type="Proteomes" id="UP000316988"/>
    </source>
</evidence>
<organism evidence="2 3">
    <name type="scientific">Aeromicrobium piscarium</name>
    <dbReference type="NCBI Taxonomy" id="2590901"/>
    <lineage>
        <taxon>Bacteria</taxon>
        <taxon>Bacillati</taxon>
        <taxon>Actinomycetota</taxon>
        <taxon>Actinomycetes</taxon>
        <taxon>Propionibacteriales</taxon>
        <taxon>Nocardioidaceae</taxon>
        <taxon>Aeromicrobium</taxon>
    </lineage>
</organism>
<evidence type="ECO:0000259" key="1">
    <source>
        <dbReference type="Pfam" id="PF07978"/>
    </source>
</evidence>
<dbReference type="Gene3D" id="3.30.70.100">
    <property type="match status" value="1"/>
</dbReference>
<accession>A0A554RMB5</accession>
<dbReference type="Proteomes" id="UP000316988">
    <property type="component" value="Unassembled WGS sequence"/>
</dbReference>
<protein>
    <submittedName>
        <fullName evidence="2">NIPSNAP family protein</fullName>
    </submittedName>
</protein>
<dbReference type="OrthoDB" id="9809695at2"/>
<dbReference type="InterPro" id="IPR012577">
    <property type="entry name" value="NIPSNAP"/>
</dbReference>